<evidence type="ECO:0000313" key="1">
    <source>
        <dbReference type="EMBL" id="CAL4070607.1"/>
    </source>
</evidence>
<feature type="non-terminal residue" evidence="1">
    <location>
        <position position="185"/>
    </location>
</feature>
<protein>
    <recommendedName>
        <fullName evidence="3">t-SNARE coiled-coil homology domain-containing protein</fullName>
    </recommendedName>
</protein>
<organism evidence="1 2">
    <name type="scientific">Meganyctiphanes norvegica</name>
    <name type="common">Northern krill</name>
    <name type="synonym">Thysanopoda norvegica</name>
    <dbReference type="NCBI Taxonomy" id="48144"/>
    <lineage>
        <taxon>Eukaryota</taxon>
        <taxon>Metazoa</taxon>
        <taxon>Ecdysozoa</taxon>
        <taxon>Arthropoda</taxon>
        <taxon>Crustacea</taxon>
        <taxon>Multicrustacea</taxon>
        <taxon>Malacostraca</taxon>
        <taxon>Eumalacostraca</taxon>
        <taxon>Eucarida</taxon>
        <taxon>Euphausiacea</taxon>
        <taxon>Euphausiidae</taxon>
        <taxon>Meganyctiphanes</taxon>
    </lineage>
</organism>
<evidence type="ECO:0008006" key="3">
    <source>
        <dbReference type="Google" id="ProtNLM"/>
    </source>
</evidence>
<accession>A0AAV2Q8L6</accession>
<gene>
    <name evidence="1" type="ORF">MNOR_LOCUS8310</name>
</gene>
<name>A0AAV2Q8L6_MEGNR</name>
<comment type="caution">
    <text evidence="1">The sequence shown here is derived from an EMBL/GenBank/DDBJ whole genome shotgun (WGS) entry which is preliminary data.</text>
</comment>
<proteinExistence type="predicted"/>
<dbReference type="EMBL" id="CAXKWB010003837">
    <property type="protein sequence ID" value="CAL4070607.1"/>
    <property type="molecule type" value="Genomic_DNA"/>
</dbReference>
<reference evidence="1 2" key="1">
    <citation type="submission" date="2024-05" db="EMBL/GenBank/DDBJ databases">
        <authorList>
            <person name="Wallberg A."/>
        </authorList>
    </citation>
    <scope>NUCLEOTIDE SEQUENCE [LARGE SCALE GENOMIC DNA]</scope>
</reference>
<evidence type="ECO:0000313" key="2">
    <source>
        <dbReference type="Proteomes" id="UP001497623"/>
    </source>
</evidence>
<sequence>MHTKELPYEVRNQRYRAIYQKMRRSRNCALVRSKLIFLISCIPNTSTGASLFHSNDPSGIFPAFTNYPVDHHSTSTSARINETEEEDMMQPTPYDVVVQLLDTQERLVRTADTVALAMQNLTGSVENLSISLQNSMAIIAESMQKMSGTISNLSTEMVDMKRTSGERFNEHEFLRSQRIIENVTK</sequence>
<keyword evidence="2" id="KW-1185">Reference proteome</keyword>
<dbReference type="Proteomes" id="UP001497623">
    <property type="component" value="Unassembled WGS sequence"/>
</dbReference>
<dbReference type="AlphaFoldDB" id="A0AAV2Q8L6"/>